<dbReference type="RefSeq" id="XP_040629970.1">
    <property type="nucleotide sequence ID" value="XM_040769983.1"/>
</dbReference>
<sequence length="142" mass="16054">MATLVNYIACNDVDATVQWYCDVLGFQSNKSLHFPGQFAHVYLDGPDARASRAQLMLRRYPHPEKEVGIAQGTKPSSMQFFFDITDEAKGKEAVDEKYKSILQKKESGLEVTLKDAPNDQPTHRAFTVIDPNGHEISFFVWT</sequence>
<dbReference type="InterPro" id="IPR004360">
    <property type="entry name" value="Glyas_Fos-R_dOase_dom"/>
</dbReference>
<dbReference type="AlphaFoldDB" id="M5FYF1"/>
<feature type="domain" description="Glyoxalase/fosfomycin resistance/dioxygenase" evidence="1">
    <location>
        <begin position="8"/>
        <end position="138"/>
    </location>
</feature>
<dbReference type="InterPro" id="IPR029068">
    <property type="entry name" value="Glyas_Bleomycin-R_OHBP_Dase"/>
</dbReference>
<dbReference type="Proteomes" id="UP000030653">
    <property type="component" value="Unassembled WGS sequence"/>
</dbReference>
<gene>
    <name evidence="2" type="ORF">DACRYDRAFT_115338</name>
</gene>
<evidence type="ECO:0000313" key="3">
    <source>
        <dbReference type="Proteomes" id="UP000030653"/>
    </source>
</evidence>
<dbReference type="SUPFAM" id="SSF54593">
    <property type="entry name" value="Glyoxalase/Bleomycin resistance protein/Dihydroxybiphenyl dioxygenase"/>
    <property type="match status" value="1"/>
</dbReference>
<dbReference type="OrthoDB" id="3345127at2759"/>
<reference evidence="2 3" key="1">
    <citation type="journal article" date="2012" name="Science">
        <title>The Paleozoic origin of enzymatic lignin decomposition reconstructed from 31 fungal genomes.</title>
        <authorList>
            <person name="Floudas D."/>
            <person name="Binder M."/>
            <person name="Riley R."/>
            <person name="Barry K."/>
            <person name="Blanchette R.A."/>
            <person name="Henrissat B."/>
            <person name="Martinez A.T."/>
            <person name="Otillar R."/>
            <person name="Spatafora J.W."/>
            <person name="Yadav J.S."/>
            <person name="Aerts A."/>
            <person name="Benoit I."/>
            <person name="Boyd A."/>
            <person name="Carlson A."/>
            <person name="Copeland A."/>
            <person name="Coutinho P.M."/>
            <person name="de Vries R.P."/>
            <person name="Ferreira P."/>
            <person name="Findley K."/>
            <person name="Foster B."/>
            <person name="Gaskell J."/>
            <person name="Glotzer D."/>
            <person name="Gorecki P."/>
            <person name="Heitman J."/>
            <person name="Hesse C."/>
            <person name="Hori C."/>
            <person name="Igarashi K."/>
            <person name="Jurgens J.A."/>
            <person name="Kallen N."/>
            <person name="Kersten P."/>
            <person name="Kohler A."/>
            <person name="Kuees U."/>
            <person name="Kumar T.K.A."/>
            <person name="Kuo A."/>
            <person name="LaButti K."/>
            <person name="Larrondo L.F."/>
            <person name="Lindquist E."/>
            <person name="Ling A."/>
            <person name="Lombard V."/>
            <person name="Lucas S."/>
            <person name="Lundell T."/>
            <person name="Martin R."/>
            <person name="McLaughlin D.J."/>
            <person name="Morgenstern I."/>
            <person name="Morin E."/>
            <person name="Murat C."/>
            <person name="Nagy L.G."/>
            <person name="Nolan M."/>
            <person name="Ohm R.A."/>
            <person name="Patyshakuliyeva A."/>
            <person name="Rokas A."/>
            <person name="Ruiz-Duenas F.J."/>
            <person name="Sabat G."/>
            <person name="Salamov A."/>
            <person name="Samejima M."/>
            <person name="Schmutz J."/>
            <person name="Slot J.C."/>
            <person name="St John F."/>
            <person name="Stenlid J."/>
            <person name="Sun H."/>
            <person name="Sun S."/>
            <person name="Syed K."/>
            <person name="Tsang A."/>
            <person name="Wiebenga A."/>
            <person name="Young D."/>
            <person name="Pisabarro A."/>
            <person name="Eastwood D.C."/>
            <person name="Martin F."/>
            <person name="Cullen D."/>
            <person name="Grigoriev I.V."/>
            <person name="Hibbett D.S."/>
        </authorList>
    </citation>
    <scope>NUCLEOTIDE SEQUENCE [LARGE SCALE GENOMIC DNA]</scope>
    <source>
        <strain evidence="2 3">DJM-731 SS1</strain>
    </source>
</reference>
<accession>M5FYF1</accession>
<dbReference type="HOGENOM" id="CLU_1815717_0_0_1"/>
<organism evidence="2 3">
    <name type="scientific">Dacryopinax primogenitus (strain DJM 731)</name>
    <name type="common">Brown rot fungus</name>
    <dbReference type="NCBI Taxonomy" id="1858805"/>
    <lineage>
        <taxon>Eukaryota</taxon>
        <taxon>Fungi</taxon>
        <taxon>Dikarya</taxon>
        <taxon>Basidiomycota</taxon>
        <taxon>Agaricomycotina</taxon>
        <taxon>Dacrymycetes</taxon>
        <taxon>Dacrymycetales</taxon>
        <taxon>Dacrymycetaceae</taxon>
        <taxon>Dacryopinax</taxon>
    </lineage>
</organism>
<dbReference type="GeneID" id="63685045"/>
<evidence type="ECO:0000259" key="1">
    <source>
        <dbReference type="Pfam" id="PF00903"/>
    </source>
</evidence>
<keyword evidence="3" id="KW-1185">Reference proteome</keyword>
<dbReference type="EMBL" id="JH795860">
    <property type="protein sequence ID" value="EJU03076.1"/>
    <property type="molecule type" value="Genomic_DNA"/>
</dbReference>
<protein>
    <recommendedName>
        <fullName evidence="1">Glyoxalase/fosfomycin resistance/dioxygenase domain-containing protein</fullName>
    </recommendedName>
</protein>
<dbReference type="Gene3D" id="3.10.180.10">
    <property type="entry name" value="2,3-Dihydroxybiphenyl 1,2-Dioxygenase, domain 1"/>
    <property type="match status" value="1"/>
</dbReference>
<dbReference type="Pfam" id="PF00903">
    <property type="entry name" value="Glyoxalase"/>
    <property type="match status" value="1"/>
</dbReference>
<evidence type="ECO:0000313" key="2">
    <source>
        <dbReference type="EMBL" id="EJU03076.1"/>
    </source>
</evidence>
<name>M5FYF1_DACPD</name>
<dbReference type="STRING" id="1858805.M5FYF1"/>
<proteinExistence type="predicted"/>